<gene>
    <name evidence="1" type="ORF">SM757_03645</name>
</gene>
<evidence type="ECO:0000313" key="1">
    <source>
        <dbReference type="EMBL" id="MDZ5455660.1"/>
    </source>
</evidence>
<protein>
    <submittedName>
        <fullName evidence="1">Uncharacterized protein</fullName>
    </submittedName>
</protein>
<dbReference type="RefSeq" id="WP_322464415.1">
    <property type="nucleotide sequence ID" value="NZ_JAXOJX010000003.1"/>
</dbReference>
<name>A0ABU5IAU3_9BURK</name>
<dbReference type="EMBL" id="JAXOJX010000003">
    <property type="protein sequence ID" value="MDZ5455660.1"/>
    <property type="molecule type" value="Genomic_DNA"/>
</dbReference>
<reference evidence="1 2" key="1">
    <citation type="submission" date="2023-11" db="EMBL/GenBank/DDBJ databases">
        <title>Draft genome of Azohydromonas lata strain H1 (DSM1123), a polyhydroxyalkanoate producer.</title>
        <authorList>
            <person name="Traversa D."/>
            <person name="D'Addabbo P."/>
            <person name="Pazzani C."/>
            <person name="Manzari C."/>
            <person name="Chiara M."/>
            <person name="Scrascia M."/>
        </authorList>
    </citation>
    <scope>NUCLEOTIDE SEQUENCE [LARGE SCALE GENOMIC DNA]</scope>
    <source>
        <strain evidence="1 2">H1</strain>
    </source>
</reference>
<accession>A0ABU5IAU3</accession>
<organism evidence="1 2">
    <name type="scientific">Azohydromonas lata</name>
    <dbReference type="NCBI Taxonomy" id="45677"/>
    <lineage>
        <taxon>Bacteria</taxon>
        <taxon>Pseudomonadati</taxon>
        <taxon>Pseudomonadota</taxon>
        <taxon>Betaproteobacteria</taxon>
        <taxon>Burkholderiales</taxon>
        <taxon>Sphaerotilaceae</taxon>
        <taxon>Azohydromonas</taxon>
    </lineage>
</organism>
<comment type="caution">
    <text evidence="1">The sequence shown here is derived from an EMBL/GenBank/DDBJ whole genome shotgun (WGS) entry which is preliminary data.</text>
</comment>
<evidence type="ECO:0000313" key="2">
    <source>
        <dbReference type="Proteomes" id="UP001293718"/>
    </source>
</evidence>
<proteinExistence type="predicted"/>
<dbReference type="Proteomes" id="UP001293718">
    <property type="component" value="Unassembled WGS sequence"/>
</dbReference>
<keyword evidence="2" id="KW-1185">Reference proteome</keyword>
<sequence length="392" mass="42898">MKLNPPTNQGLIVADVVICDESNAVVASGSEISAFPTKSLKIDKSSNMVKQASQLAMDLLNGAISVPGKTIEIAFKKEVQDGLRDGVYTMMRTKEGEVLADAVNKAGIIVGKGRVVEAGKFRQLAAGAFQLVSIAVAQSHLADIEKSLATIKGGISRLADKLEAADRSNLSGSISYLEGIVAFMKNLKGPEEVPTNMKYVVESISRDAYVFRDKLFEDADSLIKEINNQADIDSFGGTENTFNAIMSHAEALQPLLARHELVIHLFGLINFIVSYLDPLGKEFSRPKLDGEMWRARMQRYSEALNEKAKEHLTSAVLNSDSTLKLRRQSIQLRQVVHLKAAYQQQSAHEDMISRIEKQAGTLLGRNSMIKVAISFDQAGKVKEAALLPRLVE</sequence>